<dbReference type="PANTHER" id="PTHR47396:SF1">
    <property type="entry name" value="ATP-DEPENDENT HELICASE IRC3-RELATED"/>
    <property type="match status" value="1"/>
</dbReference>
<feature type="domain" description="Helicase/UvrB N-terminal" evidence="1">
    <location>
        <begin position="100"/>
        <end position="259"/>
    </location>
</feature>
<keyword evidence="3" id="KW-0378">Hydrolase</keyword>
<accession>A0ABQ6VDJ4</accession>
<dbReference type="InterPro" id="IPR050742">
    <property type="entry name" value="Helicase_Restrict-Modif_Enz"/>
</dbReference>
<feature type="domain" description="Type III restriction enzyme C-terminal endonuclease" evidence="2">
    <location>
        <begin position="881"/>
        <end position="981"/>
    </location>
</feature>
<dbReference type="Pfam" id="PF04851">
    <property type="entry name" value="ResIII"/>
    <property type="match status" value="1"/>
</dbReference>
<gene>
    <name evidence="3" type="ORF">F8377_07000</name>
</gene>
<dbReference type="InterPro" id="IPR006935">
    <property type="entry name" value="Helicase/UvrB_N"/>
</dbReference>
<organism evidence="3 4">
    <name type="scientific">Corynebacterium zhongnanshanii</name>
    <dbReference type="NCBI Taxonomy" id="2768834"/>
    <lineage>
        <taxon>Bacteria</taxon>
        <taxon>Bacillati</taxon>
        <taxon>Actinomycetota</taxon>
        <taxon>Actinomycetes</taxon>
        <taxon>Mycobacteriales</taxon>
        <taxon>Corynebacteriaceae</taxon>
        <taxon>Corynebacterium</taxon>
    </lineage>
</organism>
<keyword evidence="3" id="KW-0255">Endonuclease</keyword>
<dbReference type="GO" id="GO:0004519">
    <property type="term" value="F:endonuclease activity"/>
    <property type="evidence" value="ECO:0007669"/>
    <property type="project" value="UniProtKB-KW"/>
</dbReference>
<keyword evidence="4" id="KW-1185">Reference proteome</keyword>
<evidence type="ECO:0000313" key="3">
    <source>
        <dbReference type="EMBL" id="KAB3520969.1"/>
    </source>
</evidence>
<comment type="caution">
    <text evidence="3">The sequence shown here is derived from an EMBL/GenBank/DDBJ whole genome shotgun (WGS) entry which is preliminary data.</text>
</comment>
<evidence type="ECO:0000259" key="2">
    <source>
        <dbReference type="Pfam" id="PF19778"/>
    </source>
</evidence>
<dbReference type="PANTHER" id="PTHR47396">
    <property type="entry name" value="TYPE I RESTRICTION ENZYME ECOKI R PROTEIN"/>
    <property type="match status" value="1"/>
</dbReference>
<dbReference type="SUPFAM" id="SSF52540">
    <property type="entry name" value="P-loop containing nucleoside triphosphate hydrolases"/>
    <property type="match status" value="2"/>
</dbReference>
<dbReference type="Pfam" id="PF19778">
    <property type="entry name" value="RE_endonuc"/>
    <property type="match status" value="1"/>
</dbReference>
<evidence type="ECO:0000259" key="1">
    <source>
        <dbReference type="Pfam" id="PF04851"/>
    </source>
</evidence>
<sequence length="989" mass="112044">MRFQFDSRQSYQTDAIESVTDLFDGQPADADQLLARLPHRAVGRALDPSGEVDDMLDLSLEVGAYGNNLVLDQETVLANLRRVQNRNGLELNHELVDGLQFDIEMETGTGKTYVYLRTAFELAAKYHFNKFIILVPSVPIREGVKTSIELLRDHFRHLYPEINMDYTVYSGERAEQVRDFATATSLQFVVMTIDSIKGDKNTRVIHQQRDKLSGLRPLDFLQATRPIVIMDEPQNMESALAQSAVGELNALCTLRYSATHRKTRNVVYRLDPIDAHRLELVKKIVVSDTLELGSAAKPYVKLLEVKREPSFRASLELVVKKKDGSYSKRKVTAAQGADLERLSGGNPAYEGSWRINEISVQPEQIELSNYGYLRVGEAIGSNQEAVFREMIRETIREHIRKELQVHERGIKVLSLFFIDKVASYLGEGINNLDANGTFAAAFDDIYKEERAKNEDAHAFLPADPVDARSGYFAQMKAGKGKAAPMTFKDSSGKTKADDDAYELIMKDKARLLSMNEPVRFIFSHSALREGWDNPNIFQICTLRDMSTETERRQTIGRGLRLPVNQQGVRIKDAGIAQLTVVANESYKAFAGALQDEYKQAGVPIGFVRTTEFASLQMIDPTSGKETRMGTVRSQTIWELLRDRGYISQAGEVLGTWTPEQLGFTLNLPEEYEDYEDEVVRIVDGCRIENVVKTKRKRVNRKLNKEVYATREFEEFWESISASTTYHVTVERAELIQRCIESIKQAPQIDPIRIQVTRTGLEITRGGPKGSELGSRLAELTDSYPLPDIVSQLQEATSLTRKTIIDILVGCGRLADFKANPHDFIKMVTDRIQGQLNHILIDGIQYEPIGGSIYELRELQRDGLEEKDRFIDQLYKVKNANKTDYDYLVLDSAVERQFAKLLDDRQDIELFMKLPDKFRVPTPVGDYNPDWAIVKTKGGSKHLYLVRETKSSLDPMHRRAGENAKIEAAKKHFAAIGVDYKVSAPERWEI</sequence>
<reference evidence="3 4" key="1">
    <citation type="submission" date="2019-10" db="EMBL/GenBank/DDBJ databases">
        <title>Corynebacterium sp novel species isolated from the respiratory tract of Marmot.</title>
        <authorList>
            <person name="Zhang G."/>
        </authorList>
    </citation>
    <scope>NUCLEOTIDE SEQUENCE [LARGE SCALE GENOMIC DNA]</scope>
    <source>
        <strain evidence="3 4">336</strain>
    </source>
</reference>
<dbReference type="InterPro" id="IPR045572">
    <property type="entry name" value="RE_endonuc_C"/>
</dbReference>
<dbReference type="EMBL" id="WBZJ01000002">
    <property type="protein sequence ID" value="KAB3520969.1"/>
    <property type="molecule type" value="Genomic_DNA"/>
</dbReference>
<keyword evidence="3" id="KW-0540">Nuclease</keyword>
<dbReference type="InterPro" id="IPR027417">
    <property type="entry name" value="P-loop_NTPase"/>
</dbReference>
<dbReference type="Gene3D" id="3.40.50.300">
    <property type="entry name" value="P-loop containing nucleotide triphosphate hydrolases"/>
    <property type="match status" value="2"/>
</dbReference>
<dbReference type="Proteomes" id="UP000436181">
    <property type="component" value="Unassembled WGS sequence"/>
</dbReference>
<evidence type="ECO:0000313" key="4">
    <source>
        <dbReference type="Proteomes" id="UP000436181"/>
    </source>
</evidence>
<protein>
    <submittedName>
        <fullName evidence="3">Restriction endonuclease</fullName>
    </submittedName>
</protein>
<name>A0ABQ6VDJ4_9CORY</name>
<proteinExistence type="predicted"/>